<dbReference type="GO" id="GO:0003723">
    <property type="term" value="F:RNA binding"/>
    <property type="evidence" value="ECO:0007669"/>
    <property type="project" value="TreeGrafter"/>
</dbReference>
<keyword evidence="9" id="KW-1185">Reference proteome</keyword>
<keyword evidence="4" id="KW-0689">Ribosomal protein</keyword>
<evidence type="ECO:0000313" key="8">
    <source>
        <dbReference type="EMBL" id="PWN26736.1"/>
    </source>
</evidence>
<evidence type="ECO:0000256" key="1">
    <source>
        <dbReference type="ARBA" id="ARBA00004496"/>
    </source>
</evidence>
<evidence type="ECO:0000259" key="7">
    <source>
        <dbReference type="Pfam" id="PF03501"/>
    </source>
</evidence>
<dbReference type="GeneID" id="37028234"/>
<dbReference type="OrthoDB" id="5211809at2759"/>
<dbReference type="PANTHER" id="PTHR12146">
    <property type="entry name" value="40S RIBOSOMAL PROTEIN S10"/>
    <property type="match status" value="1"/>
</dbReference>
<keyword evidence="5" id="KW-0687">Ribonucleoprotein</keyword>
<proteinExistence type="inferred from homology"/>
<organism evidence="8 9">
    <name type="scientific">Jaminaea rosea</name>
    <dbReference type="NCBI Taxonomy" id="1569628"/>
    <lineage>
        <taxon>Eukaryota</taxon>
        <taxon>Fungi</taxon>
        <taxon>Dikarya</taxon>
        <taxon>Basidiomycota</taxon>
        <taxon>Ustilaginomycotina</taxon>
        <taxon>Exobasidiomycetes</taxon>
        <taxon>Microstromatales</taxon>
        <taxon>Microstromatales incertae sedis</taxon>
        <taxon>Jaminaea</taxon>
    </lineage>
</organism>
<reference evidence="8 9" key="1">
    <citation type="journal article" date="2018" name="Mol. Biol. Evol.">
        <title>Broad Genomic Sampling Reveals a Smut Pathogenic Ancestry of the Fungal Clade Ustilaginomycotina.</title>
        <authorList>
            <person name="Kijpornyongpan T."/>
            <person name="Mondo S.J."/>
            <person name="Barry K."/>
            <person name="Sandor L."/>
            <person name="Lee J."/>
            <person name="Lipzen A."/>
            <person name="Pangilinan J."/>
            <person name="LaButti K."/>
            <person name="Hainaut M."/>
            <person name="Henrissat B."/>
            <person name="Grigoriev I.V."/>
            <person name="Spatafora J.W."/>
            <person name="Aime M.C."/>
        </authorList>
    </citation>
    <scope>NUCLEOTIDE SEQUENCE [LARGE SCALE GENOMIC DNA]</scope>
    <source>
        <strain evidence="8 9">MCA 5214</strain>
    </source>
</reference>
<dbReference type="FunFam" id="1.10.10.10:FF:000025">
    <property type="entry name" value="40S ribosomal protein S10"/>
    <property type="match status" value="1"/>
</dbReference>
<comment type="similarity">
    <text evidence="2">Belongs to the eukaryotic ribosomal protein eS10 family.</text>
</comment>
<evidence type="ECO:0000256" key="2">
    <source>
        <dbReference type="ARBA" id="ARBA00007278"/>
    </source>
</evidence>
<dbReference type="InterPro" id="IPR037447">
    <property type="entry name" value="Ribosomal_eS10"/>
</dbReference>
<dbReference type="InterPro" id="IPR036388">
    <property type="entry name" value="WH-like_DNA-bd_sf"/>
</dbReference>
<accession>A0A316UN91</accession>
<dbReference type="EMBL" id="KZ819670">
    <property type="protein sequence ID" value="PWN26736.1"/>
    <property type="molecule type" value="Genomic_DNA"/>
</dbReference>
<evidence type="ECO:0000313" key="9">
    <source>
        <dbReference type="Proteomes" id="UP000245884"/>
    </source>
</evidence>
<feature type="domain" description="Plectin/eS10 N-terminal" evidence="7">
    <location>
        <begin position="3"/>
        <end position="93"/>
    </location>
</feature>
<sequence>MIIPKADRKAIYAALFKEGVLVAEKNFESVHQELQIRNLYVVKAMQSLTSRGFVHTQFSWQWYFYTLTNEGLEYLREYLHLPAEIVPATHKRPARPQRAVGGGAPGAYRAPRGDRAEGGDRGEYRRRDAGDKKGDQPSGEYRPRFAGVGRGAPRAE</sequence>
<dbReference type="Proteomes" id="UP000245884">
    <property type="component" value="Unassembled WGS sequence"/>
</dbReference>
<dbReference type="InterPro" id="IPR005326">
    <property type="entry name" value="Plectin_eS10_N"/>
</dbReference>
<keyword evidence="3" id="KW-0963">Cytoplasm</keyword>
<dbReference type="GO" id="GO:0022627">
    <property type="term" value="C:cytosolic small ribosomal subunit"/>
    <property type="evidence" value="ECO:0007669"/>
    <property type="project" value="TreeGrafter"/>
</dbReference>
<dbReference type="RefSeq" id="XP_025361348.1">
    <property type="nucleotide sequence ID" value="XM_025506411.1"/>
</dbReference>
<comment type="subcellular location">
    <subcellularLocation>
        <location evidence="1">Cytoplasm</location>
    </subcellularLocation>
</comment>
<dbReference type="Gene3D" id="1.10.10.10">
    <property type="entry name" value="Winged helix-like DNA-binding domain superfamily/Winged helix DNA-binding domain"/>
    <property type="match status" value="1"/>
</dbReference>
<protein>
    <recommendedName>
        <fullName evidence="7">Plectin/eS10 N-terminal domain-containing protein</fullName>
    </recommendedName>
</protein>
<dbReference type="Pfam" id="PF03501">
    <property type="entry name" value="S10_plectin"/>
    <property type="match status" value="1"/>
</dbReference>
<name>A0A316UN91_9BASI</name>
<evidence type="ECO:0000256" key="3">
    <source>
        <dbReference type="ARBA" id="ARBA00022490"/>
    </source>
</evidence>
<dbReference type="PANTHER" id="PTHR12146:SF0">
    <property type="entry name" value="RIBOSOMAL PROTEIN S10"/>
    <property type="match status" value="1"/>
</dbReference>
<feature type="region of interest" description="Disordered" evidence="6">
    <location>
        <begin position="89"/>
        <end position="156"/>
    </location>
</feature>
<evidence type="ECO:0000256" key="5">
    <source>
        <dbReference type="ARBA" id="ARBA00023274"/>
    </source>
</evidence>
<dbReference type="STRING" id="1569628.A0A316UN91"/>
<evidence type="ECO:0000256" key="6">
    <source>
        <dbReference type="SAM" id="MobiDB-lite"/>
    </source>
</evidence>
<feature type="compositionally biased region" description="Basic and acidic residues" evidence="6">
    <location>
        <begin position="111"/>
        <end position="135"/>
    </location>
</feature>
<evidence type="ECO:0000256" key="4">
    <source>
        <dbReference type="ARBA" id="ARBA00022980"/>
    </source>
</evidence>
<dbReference type="GO" id="GO:0003735">
    <property type="term" value="F:structural constituent of ribosome"/>
    <property type="evidence" value="ECO:0007669"/>
    <property type="project" value="TreeGrafter"/>
</dbReference>
<dbReference type="AlphaFoldDB" id="A0A316UN91"/>
<gene>
    <name evidence="8" type="ORF">BDZ90DRAFT_232853</name>
</gene>